<feature type="domain" description="Metallo-beta-lactamase" evidence="1">
    <location>
        <begin position="25"/>
        <end position="239"/>
    </location>
</feature>
<evidence type="ECO:0000313" key="3">
    <source>
        <dbReference type="Proteomes" id="UP000447833"/>
    </source>
</evidence>
<evidence type="ECO:0000259" key="1">
    <source>
        <dbReference type="SMART" id="SM00849"/>
    </source>
</evidence>
<dbReference type="InterPro" id="IPR036388">
    <property type="entry name" value="WH-like_DNA-bd_sf"/>
</dbReference>
<organism evidence="2 3">
    <name type="scientific">Guptibacillus hwajinpoensis</name>
    <dbReference type="NCBI Taxonomy" id="208199"/>
    <lineage>
        <taxon>Bacteria</taxon>
        <taxon>Bacillati</taxon>
        <taxon>Bacillota</taxon>
        <taxon>Bacilli</taxon>
        <taxon>Bacillales</taxon>
        <taxon>Guptibacillaceae</taxon>
        <taxon>Guptibacillus</taxon>
    </lineage>
</organism>
<evidence type="ECO:0000313" key="2">
    <source>
        <dbReference type="EMBL" id="MYL63216.1"/>
    </source>
</evidence>
<dbReference type="SMART" id="SM00849">
    <property type="entry name" value="Lactamase_B"/>
    <property type="match status" value="1"/>
</dbReference>
<dbReference type="InterPro" id="IPR050662">
    <property type="entry name" value="Sec-metab_biosynth-thioest"/>
</dbReference>
<comment type="caution">
    <text evidence="2">The sequence shown here is derived from an EMBL/GenBank/DDBJ whole genome shotgun (WGS) entry which is preliminary data.</text>
</comment>
<dbReference type="InterPro" id="IPR001279">
    <property type="entry name" value="Metallo-B-lactamas"/>
</dbReference>
<reference evidence="2 3" key="1">
    <citation type="submission" date="2019-11" db="EMBL/GenBank/DDBJ databases">
        <title>Genome sequences of 17 halophilic strains isolated from different environments.</title>
        <authorList>
            <person name="Furrow R.E."/>
        </authorList>
    </citation>
    <scope>NUCLEOTIDE SEQUENCE [LARGE SCALE GENOMIC DNA]</scope>
    <source>
        <strain evidence="2 3">22506_14_FS</strain>
    </source>
</reference>
<dbReference type="Pfam" id="PF00753">
    <property type="entry name" value="Lactamase_B"/>
    <property type="match status" value="1"/>
</dbReference>
<dbReference type="EMBL" id="WMEY01000002">
    <property type="protein sequence ID" value="MYL63216.1"/>
    <property type="molecule type" value="Genomic_DNA"/>
</dbReference>
<dbReference type="Proteomes" id="UP000447833">
    <property type="component" value="Unassembled WGS sequence"/>
</dbReference>
<accession>A0A845EXG6</accession>
<dbReference type="PANTHER" id="PTHR23131">
    <property type="entry name" value="ENDORIBONUCLEASE LACTB2"/>
    <property type="match status" value="1"/>
</dbReference>
<keyword evidence="2" id="KW-0378">Hydrolase</keyword>
<dbReference type="InterPro" id="IPR036866">
    <property type="entry name" value="RibonucZ/Hydroxyglut_hydro"/>
</dbReference>
<proteinExistence type="predicted"/>
<gene>
    <name evidence="2" type="ORF">GLW07_07590</name>
</gene>
<dbReference type="SUPFAM" id="SSF56281">
    <property type="entry name" value="Metallo-hydrolase/oxidoreductase"/>
    <property type="match status" value="1"/>
</dbReference>
<dbReference type="GO" id="GO:0016787">
    <property type="term" value="F:hydrolase activity"/>
    <property type="evidence" value="ECO:0007669"/>
    <property type="project" value="UniProtKB-KW"/>
</dbReference>
<dbReference type="Gene3D" id="1.10.10.10">
    <property type="entry name" value="Winged helix-like DNA-binding domain superfamily/Winged helix DNA-binding domain"/>
    <property type="match status" value="1"/>
</dbReference>
<dbReference type="PANTHER" id="PTHR23131:SF4">
    <property type="entry name" value="METALLO-BETA-LACTAMASE SUPERFAMILY POTEIN"/>
    <property type="match status" value="1"/>
</dbReference>
<name>A0A845EXG6_9BACL</name>
<dbReference type="Gene3D" id="3.60.15.10">
    <property type="entry name" value="Ribonuclease Z/Hydroxyacylglutathione hydrolase-like"/>
    <property type="match status" value="1"/>
</dbReference>
<sequence length="325" mass="36869">MAVNLNLTKEKVLSITVPTPFAVGPVNCFLLKGDALTLVDTGPRTPEAQQELEKQLHSYGVAFEDIDQVVLTHHHPDHIGLVGRMMKNGVNVLGHWKNDRWLQMSDSFLKENEAFMMGIYREAGVPEQYFDHVSDTRGYLAYTDRAKCDRHLSEGDDVPGCSGWTVMETPGHAQSHISLWHKETGMMIAGDHLIKKISSNPLLEPPYVKGTERPKPLLQQRNSYRKTLDAHLQYVYTGHGEPILNPDELIKERLQKQEERSEKVASFLNSPMTAFEVCQQLFPGVYKKQTGLTLSETIGHLDYLESENVIVKIKENEKTVYRSRS</sequence>
<protein>
    <submittedName>
        <fullName evidence="2">MBL fold metallo-hydrolase</fullName>
    </submittedName>
</protein>
<dbReference type="AlphaFoldDB" id="A0A845EXG6"/>